<dbReference type="EMBL" id="CP092883">
    <property type="protein sequence ID" value="UYV82045.1"/>
    <property type="molecule type" value="Genomic_DNA"/>
</dbReference>
<proteinExistence type="predicted"/>
<keyword evidence="2" id="KW-0472">Membrane</keyword>
<feature type="domain" description="PiggyBac transposable element-derived protein" evidence="4">
    <location>
        <begin position="329"/>
        <end position="678"/>
    </location>
</feature>
<evidence type="ECO:0000313" key="5">
    <source>
        <dbReference type="EMBL" id="UYV82045.1"/>
    </source>
</evidence>
<accession>A0ABY6LLH0</accession>
<dbReference type="Pfam" id="PF13842">
    <property type="entry name" value="zf-Tnp_2"/>
    <property type="match status" value="1"/>
</dbReference>
<reference evidence="5 6" key="1">
    <citation type="submission" date="2022-01" db="EMBL/GenBank/DDBJ databases">
        <title>A chromosomal length assembly of Cordylochernes scorpioides.</title>
        <authorList>
            <person name="Zeh D."/>
            <person name="Zeh J."/>
        </authorList>
    </citation>
    <scope>NUCLEOTIDE SEQUENCE [LARGE SCALE GENOMIC DNA]</scope>
    <source>
        <strain evidence="5">IN4F17</strain>
        <tissue evidence="5">Whole Body</tissue>
    </source>
</reference>
<gene>
    <name evidence="5" type="ORF">LAZ67_21000562</name>
</gene>
<protein>
    <submittedName>
        <fullName evidence="5">PGBD5</fullName>
    </submittedName>
</protein>
<name>A0ABY6LLH0_9ARAC</name>
<dbReference type="InterPro" id="IPR029526">
    <property type="entry name" value="PGBD"/>
</dbReference>
<keyword evidence="6" id="KW-1185">Reference proteome</keyword>
<evidence type="ECO:0000259" key="4">
    <source>
        <dbReference type="Pfam" id="PF13843"/>
    </source>
</evidence>
<dbReference type="Proteomes" id="UP001235939">
    <property type="component" value="Chromosome 21"/>
</dbReference>
<feature type="transmembrane region" description="Helical" evidence="2">
    <location>
        <begin position="134"/>
        <end position="155"/>
    </location>
</feature>
<keyword evidence="2" id="KW-0812">Transmembrane</keyword>
<keyword evidence="2" id="KW-1133">Transmembrane helix</keyword>
<dbReference type="Pfam" id="PF13843">
    <property type="entry name" value="DDE_Tnp_1_7"/>
    <property type="match status" value="1"/>
</dbReference>
<dbReference type="InterPro" id="IPR032718">
    <property type="entry name" value="PGBD4_Znf_C"/>
</dbReference>
<feature type="transmembrane region" description="Helical" evidence="2">
    <location>
        <begin position="167"/>
        <end position="188"/>
    </location>
</feature>
<evidence type="ECO:0000259" key="3">
    <source>
        <dbReference type="Pfam" id="PF13842"/>
    </source>
</evidence>
<evidence type="ECO:0000313" key="6">
    <source>
        <dbReference type="Proteomes" id="UP001235939"/>
    </source>
</evidence>
<evidence type="ECO:0000256" key="1">
    <source>
        <dbReference type="SAM" id="MobiDB-lite"/>
    </source>
</evidence>
<dbReference type="PANTHER" id="PTHR46599">
    <property type="entry name" value="PIGGYBAC TRANSPOSABLE ELEMENT-DERIVED PROTEIN 4"/>
    <property type="match status" value="1"/>
</dbReference>
<organism evidence="5 6">
    <name type="scientific">Cordylochernes scorpioides</name>
    <dbReference type="NCBI Taxonomy" id="51811"/>
    <lineage>
        <taxon>Eukaryota</taxon>
        <taxon>Metazoa</taxon>
        <taxon>Ecdysozoa</taxon>
        <taxon>Arthropoda</taxon>
        <taxon>Chelicerata</taxon>
        <taxon>Arachnida</taxon>
        <taxon>Pseudoscorpiones</taxon>
        <taxon>Cheliferoidea</taxon>
        <taxon>Chernetidae</taxon>
        <taxon>Cordylochernes</taxon>
    </lineage>
</organism>
<feature type="domain" description="PiggyBac transposable element-derived protein 4 C-terminal zinc-finger" evidence="3">
    <location>
        <begin position="740"/>
        <end position="787"/>
    </location>
</feature>
<feature type="region of interest" description="Disordered" evidence="1">
    <location>
        <begin position="280"/>
        <end position="301"/>
    </location>
</feature>
<evidence type="ECO:0000256" key="2">
    <source>
        <dbReference type="SAM" id="Phobius"/>
    </source>
</evidence>
<sequence length="795" mass="91241">MFMRCCFWSQLSNFGTNFAATRLMPKSLIKIEWHEPIDMFRSSANSLTCSGVRHALRRSHLLGHLRTFCTTDKRCFSPSSRSFSKSRSHNSSCEASAAEISSASVDERDTQPCFPVIHEMGFDPSRNKFPLSDFLSVLSLAQVASLYASSVGGFWLDMRSSSSLVVFRYLTILFAAFQSQFLGFWFLLLSMQTGAAISGLDTTLRSSVALAVVAFSYPTDPSQPSTSKLVGPFYKSSLDEKHVDEFCSDSGSEIDDPVVDPDYVEGLDSDETEIYDLEEGEFAQPPSKQRRLEEPQDEGWANVRNPSVNCPVFLDQPGPKMDFFTQTMSPYNIFKTFIDEEMYRKIKLETNKYARSTIDKQKKRGPLKAYSFLANWKAVSIAEIKLFFACIIHMCLVIKPRMKDYWATNSVLNTTFCKKIMARNRFEAIFGHDPLYKIRTFLDPLTKKFQCLYSPTQNLTIDEAICPFRGRIRFRIYIKGKPHKYGIKIYHICEANSGYTCDINIYTGPSQEEGYNSISNLVERLASHLFNRGHIIYCDRWFSLPHLFNYLWEKKTMAVGTVKTIRKGLPKNSFSKKLKKGEEMHLFKGSLMAMKWRHTRDVWMISTVHDHQMVEVMGRPGLSQAPIFKPQVVLDYNKNKIGVDRSDQMLSYNSFDQRTMKWWKKLFFHIYGLAIVNSCIIYNKLNPDAKMSLRDFHISICKALCSEANQDILDAQPSSGDQSDRLIGRHFIRRIKVEGKTYAQRRCKVCAEKGRVTSGKQARKDTAYECETCLVPLCLGDCFKLYHTIKDYYKV</sequence>
<dbReference type="PANTHER" id="PTHR46599:SF3">
    <property type="entry name" value="PIGGYBAC TRANSPOSABLE ELEMENT-DERIVED PROTEIN 4"/>
    <property type="match status" value="1"/>
</dbReference>